<dbReference type="Gene3D" id="3.40.50.720">
    <property type="entry name" value="NAD(P)-binding Rossmann-like Domain"/>
    <property type="match status" value="1"/>
</dbReference>
<evidence type="ECO:0000256" key="1">
    <source>
        <dbReference type="ARBA" id="ARBA00001947"/>
    </source>
</evidence>
<evidence type="ECO:0000256" key="5">
    <source>
        <dbReference type="ARBA" id="ARBA00022833"/>
    </source>
</evidence>
<accession>A0A7J9UZM7</accession>
<evidence type="ECO:0000256" key="2">
    <source>
        <dbReference type="ARBA" id="ARBA00008072"/>
    </source>
</evidence>
<keyword evidence="4" id="KW-0479">Metal-binding</keyword>
<feature type="domain" description="Alcohol dehydrogenase-like N-terminal" evidence="11">
    <location>
        <begin position="28"/>
        <end position="139"/>
    </location>
</feature>
<organism evidence="12 13">
    <name type="scientific">Georgenia ruanii</name>
    <dbReference type="NCBI Taxonomy" id="348442"/>
    <lineage>
        <taxon>Bacteria</taxon>
        <taxon>Bacillati</taxon>
        <taxon>Actinomycetota</taxon>
        <taxon>Actinomycetes</taxon>
        <taxon>Micrococcales</taxon>
        <taxon>Bogoriellaceae</taxon>
        <taxon>Georgenia</taxon>
    </lineage>
</organism>
<comment type="similarity">
    <text evidence="2">Belongs to the zinc-containing alcohol dehydrogenase family.</text>
</comment>
<evidence type="ECO:0000256" key="7">
    <source>
        <dbReference type="ARBA" id="ARBA00023027"/>
    </source>
</evidence>
<evidence type="ECO:0000313" key="13">
    <source>
        <dbReference type="Proteomes" id="UP000429644"/>
    </source>
</evidence>
<dbReference type="InterPro" id="IPR011032">
    <property type="entry name" value="GroES-like_sf"/>
</dbReference>
<evidence type="ECO:0000256" key="10">
    <source>
        <dbReference type="ARBA" id="ARBA00068251"/>
    </source>
</evidence>
<dbReference type="Gene3D" id="3.90.180.10">
    <property type="entry name" value="Medium-chain alcohol dehydrogenases, catalytic domain"/>
    <property type="match status" value="1"/>
</dbReference>
<comment type="catalytic activity">
    <reaction evidence="9">
        <text>a primary alcohol + NAD(+) = an aldehyde + NADH + H(+)</text>
        <dbReference type="Rhea" id="RHEA:10736"/>
        <dbReference type="ChEBI" id="CHEBI:15378"/>
        <dbReference type="ChEBI" id="CHEBI:15734"/>
        <dbReference type="ChEBI" id="CHEBI:17478"/>
        <dbReference type="ChEBI" id="CHEBI:57540"/>
        <dbReference type="ChEBI" id="CHEBI:57945"/>
        <dbReference type="EC" id="1.1.1.1"/>
    </reaction>
</comment>
<keyword evidence="13" id="KW-1185">Reference proteome</keyword>
<comment type="caution">
    <text evidence="12">The sequence shown here is derived from an EMBL/GenBank/DDBJ whole genome shotgun (WGS) entry which is preliminary data.</text>
</comment>
<keyword evidence="6 12" id="KW-0560">Oxidoreductase</keyword>
<dbReference type="Pfam" id="PF08240">
    <property type="entry name" value="ADH_N"/>
    <property type="match status" value="1"/>
</dbReference>
<dbReference type="GO" id="GO:0008270">
    <property type="term" value="F:zinc ion binding"/>
    <property type="evidence" value="ECO:0007669"/>
    <property type="project" value="InterPro"/>
</dbReference>
<dbReference type="GO" id="GO:0004022">
    <property type="term" value="F:alcohol dehydrogenase (NAD+) activity"/>
    <property type="evidence" value="ECO:0007669"/>
    <property type="project" value="UniProtKB-EC"/>
</dbReference>
<dbReference type="EMBL" id="WHPD01003139">
    <property type="protein sequence ID" value="MPV89892.1"/>
    <property type="molecule type" value="Genomic_DNA"/>
</dbReference>
<dbReference type="PANTHER" id="PTHR42940">
    <property type="entry name" value="ALCOHOL DEHYDROGENASE 1-RELATED"/>
    <property type="match status" value="1"/>
</dbReference>
<dbReference type="FunFam" id="3.40.50.720:FF:000275">
    <property type="entry name" value="Alcohol dehydrogenase AdhA"/>
    <property type="match status" value="1"/>
</dbReference>
<name>A0A7J9UZM7_9MICO</name>
<comment type="cofactor">
    <cofactor evidence="1">
        <name>Zn(2+)</name>
        <dbReference type="ChEBI" id="CHEBI:29105"/>
    </cofactor>
</comment>
<dbReference type="AlphaFoldDB" id="A0A7J9UZM7"/>
<comment type="catalytic activity">
    <reaction evidence="8">
        <text>a secondary alcohol + NAD(+) = a ketone + NADH + H(+)</text>
        <dbReference type="Rhea" id="RHEA:10740"/>
        <dbReference type="ChEBI" id="CHEBI:15378"/>
        <dbReference type="ChEBI" id="CHEBI:17087"/>
        <dbReference type="ChEBI" id="CHEBI:35681"/>
        <dbReference type="ChEBI" id="CHEBI:57540"/>
        <dbReference type="ChEBI" id="CHEBI:57945"/>
        <dbReference type="EC" id="1.1.1.1"/>
    </reaction>
</comment>
<dbReference type="CDD" id="cd08298">
    <property type="entry name" value="CAD2"/>
    <property type="match status" value="1"/>
</dbReference>
<proteinExistence type="inferred from homology"/>
<dbReference type="SUPFAM" id="SSF51735">
    <property type="entry name" value="NAD(P)-binding Rossmann-fold domains"/>
    <property type="match status" value="1"/>
</dbReference>
<dbReference type="InterPro" id="IPR002328">
    <property type="entry name" value="ADH_Zn_CS"/>
</dbReference>
<dbReference type="InterPro" id="IPR014187">
    <property type="entry name" value="ADH_Zn_typ-2"/>
</dbReference>
<dbReference type="EC" id="1.1.1.1" evidence="3"/>
<evidence type="ECO:0000313" key="12">
    <source>
        <dbReference type="EMBL" id="MPV89892.1"/>
    </source>
</evidence>
<evidence type="ECO:0000256" key="6">
    <source>
        <dbReference type="ARBA" id="ARBA00023002"/>
    </source>
</evidence>
<dbReference type="NCBIfam" id="TIGR02822">
    <property type="entry name" value="adh_fam_2"/>
    <property type="match status" value="1"/>
</dbReference>
<gene>
    <name evidence="12" type="ORF">GB882_14545</name>
</gene>
<evidence type="ECO:0000259" key="11">
    <source>
        <dbReference type="Pfam" id="PF08240"/>
    </source>
</evidence>
<dbReference type="PROSITE" id="PS00059">
    <property type="entry name" value="ADH_ZINC"/>
    <property type="match status" value="1"/>
</dbReference>
<reference evidence="12 13" key="1">
    <citation type="submission" date="2019-10" db="EMBL/GenBank/DDBJ databases">
        <title>Georgenia wutianyii sp. nov. and Georgenia yuyongxinii sp. nov. isolated from plateau pika (Ochotona curzoniae) in the Qinghai-Tibet plateau of China.</title>
        <authorList>
            <person name="Tian Z."/>
        </authorList>
    </citation>
    <scope>NUCLEOTIDE SEQUENCE [LARGE SCALE GENOMIC DNA]</scope>
    <source>
        <strain evidence="12 13">JCM 15130</strain>
    </source>
</reference>
<protein>
    <recommendedName>
        <fullName evidence="10">Probable alcohol dehydrogenase AdhA</fullName>
        <ecNumber evidence="3">1.1.1.1</ecNumber>
    </recommendedName>
</protein>
<evidence type="ECO:0000256" key="8">
    <source>
        <dbReference type="ARBA" id="ARBA00049164"/>
    </source>
</evidence>
<evidence type="ECO:0000256" key="3">
    <source>
        <dbReference type="ARBA" id="ARBA00013190"/>
    </source>
</evidence>
<sequence length="332" mass="34845">MRAWVVARPGPVATGPLEWTELPDPEPGPGQVRLVVEACGVCRTDLHLTEGDLAPRRPRTVPGHEVVGRVDRLGHGAGRFAVGDRIGVAWLRGTCGRCRWCRSGRENLCPSARFTGWDADGGFAERAVVDERFAYRVPDGVPATAAAPLLCSGIVGYRALKRAGLPPGGRLGLSGFGASAHLVAQVAIRQGAVVHVMTRSPAARRLALDLGAASAVGADAAPPEPLDAVILFAPVGTLVPPALRALDRGGVCVIAGIHLTDIPPLSYEREVFYEKEIRSVTANTRVDGEELLRLAVTLDLRPTTTVRPLAAAADTLADLAADAYEGAAVLVP</sequence>
<dbReference type="Proteomes" id="UP000429644">
    <property type="component" value="Unassembled WGS sequence"/>
</dbReference>
<keyword evidence="7" id="KW-0520">NAD</keyword>
<dbReference type="PANTHER" id="PTHR42940:SF8">
    <property type="entry name" value="VACUOLAR PROTEIN SORTING-ASSOCIATED PROTEIN 11"/>
    <property type="match status" value="1"/>
</dbReference>
<evidence type="ECO:0000256" key="9">
    <source>
        <dbReference type="ARBA" id="ARBA00049243"/>
    </source>
</evidence>
<dbReference type="InterPro" id="IPR036291">
    <property type="entry name" value="NAD(P)-bd_dom_sf"/>
</dbReference>
<dbReference type="OrthoDB" id="3567264at2"/>
<keyword evidence="5" id="KW-0862">Zinc</keyword>
<evidence type="ECO:0000256" key="4">
    <source>
        <dbReference type="ARBA" id="ARBA00022723"/>
    </source>
</evidence>
<dbReference type="InterPro" id="IPR013154">
    <property type="entry name" value="ADH-like_N"/>
</dbReference>
<dbReference type="RefSeq" id="WP_152232661.1">
    <property type="nucleotide sequence ID" value="NZ_BAAAOT010000015.1"/>
</dbReference>
<dbReference type="SUPFAM" id="SSF50129">
    <property type="entry name" value="GroES-like"/>
    <property type="match status" value="1"/>
</dbReference>
<dbReference type="GO" id="GO:0005737">
    <property type="term" value="C:cytoplasm"/>
    <property type="evidence" value="ECO:0007669"/>
    <property type="project" value="TreeGrafter"/>
</dbReference>